<dbReference type="KEGG" id="zma:100277163"/>
<dbReference type="AlphaFoldDB" id="B6TQA0"/>
<evidence type="ECO:0000313" key="2">
    <source>
        <dbReference type="EMBL" id="ACG39283.1"/>
    </source>
</evidence>
<sequence>MGGPSSPRRENDGEGSGGRSPAPATWKERPRSFDEKTRTACWRKAAVLSGRHPERWRQDAVGNVVCRRFWGCHGCLCYEYDHIVPFSKDKELDIIEMAVYGDVIRPGKQCRCRTVAEVLGQVKPTNRMAACELPDKGAS</sequence>
<accession>B6TQA0</accession>
<dbReference type="EMBL" id="EU967165">
    <property type="protein sequence ID" value="ACG39283.1"/>
    <property type="molecule type" value="mRNA"/>
</dbReference>
<evidence type="ECO:0008006" key="3">
    <source>
        <dbReference type="Google" id="ProtNLM"/>
    </source>
</evidence>
<dbReference type="OrthoDB" id="1883054at2759"/>
<feature type="compositionally biased region" description="Basic and acidic residues" evidence="1">
    <location>
        <begin position="26"/>
        <end position="37"/>
    </location>
</feature>
<dbReference type="PANTHER" id="PTHR33427:SF1">
    <property type="entry name" value="F6A14.21 PROTEIN"/>
    <property type="match status" value="1"/>
</dbReference>
<evidence type="ECO:0000256" key="1">
    <source>
        <dbReference type="SAM" id="MobiDB-lite"/>
    </source>
</evidence>
<dbReference type="PANTHER" id="PTHR33427">
    <property type="entry name" value="HNH ENDONUCLEASE"/>
    <property type="match status" value="1"/>
</dbReference>
<name>B6TQA0_MAIZE</name>
<dbReference type="ExpressionAtlas" id="B6TQA0">
    <property type="expression patterns" value="baseline and differential"/>
</dbReference>
<feature type="region of interest" description="Disordered" evidence="1">
    <location>
        <begin position="1"/>
        <end position="37"/>
    </location>
</feature>
<protein>
    <recommendedName>
        <fullName evidence="3">HNH endonuclease</fullName>
    </recommendedName>
</protein>
<organism evidence="2">
    <name type="scientific">Zea mays</name>
    <name type="common">Maize</name>
    <dbReference type="NCBI Taxonomy" id="4577"/>
    <lineage>
        <taxon>Eukaryota</taxon>
        <taxon>Viridiplantae</taxon>
        <taxon>Streptophyta</taxon>
        <taxon>Embryophyta</taxon>
        <taxon>Tracheophyta</taxon>
        <taxon>Spermatophyta</taxon>
        <taxon>Magnoliopsida</taxon>
        <taxon>Liliopsida</taxon>
        <taxon>Poales</taxon>
        <taxon>Poaceae</taxon>
        <taxon>PACMAD clade</taxon>
        <taxon>Panicoideae</taxon>
        <taxon>Andropogonodae</taxon>
        <taxon>Andropogoneae</taxon>
        <taxon>Tripsacinae</taxon>
        <taxon>Zea</taxon>
    </lineage>
</organism>
<proteinExistence type="evidence at transcript level"/>
<reference evidence="2" key="1">
    <citation type="journal article" date="2009" name="Plant Mol. Biol.">
        <title>Insights into corn genes derived from large-scale cDNA sequencing.</title>
        <authorList>
            <person name="Alexandrov N.N."/>
            <person name="Brover V.V."/>
            <person name="Freidin S."/>
            <person name="Troukhan M.E."/>
            <person name="Tatarinova T.V."/>
            <person name="Zhang H."/>
            <person name="Swaller T.J."/>
            <person name="Lu Y.P."/>
            <person name="Bouck J."/>
            <person name="Flavell R.B."/>
            <person name="Feldmann K.A."/>
        </authorList>
    </citation>
    <scope>NUCLEOTIDE SEQUENCE</scope>
</reference>